<evidence type="ECO:0000313" key="1">
    <source>
        <dbReference type="EMBL" id="KAI4460812.1"/>
    </source>
</evidence>
<dbReference type="Proteomes" id="UP001056778">
    <property type="component" value="Chromosome 5"/>
</dbReference>
<evidence type="ECO:0000313" key="2">
    <source>
        <dbReference type="Proteomes" id="UP001056778"/>
    </source>
</evidence>
<dbReference type="EMBL" id="CM043019">
    <property type="protein sequence ID" value="KAI4460812.1"/>
    <property type="molecule type" value="Genomic_DNA"/>
</dbReference>
<name>A0ACB9T1X3_HOLOL</name>
<accession>A0ACB9T1X3</accession>
<keyword evidence="2" id="KW-1185">Reference proteome</keyword>
<comment type="caution">
    <text evidence="1">The sequence shown here is derived from an EMBL/GenBank/DDBJ whole genome shotgun (WGS) entry which is preliminary data.</text>
</comment>
<gene>
    <name evidence="1" type="ORF">MML48_5g00019056</name>
</gene>
<sequence>MFYTFCKNCIKKRSLFNFLQTRSFNRTSNKKNVRHNALKSEITPEESKIASIIQKYEHKLLYSSYVEAHTLRLGYTRNVVVTQRRERNEEKEILEKQCVEPLPLSLKYLYTDENNFVKPKEEKVENIESISEALNDVQSHFPFELKESKTIDFNVQTNPTIIDDNKSKDLIDLEIKQRLKHLNATNWMEDYENYDERKNEETNRLEINYGTPDPKSRISNVPCGGCGALLHCKDTSIPGYIPSEIYKNHARKGGTSLETIICQRCYFLKNFNLALQVQVSPNEYPQVLRTIREREKALVILIVDLLDFPCSIWPGAADLLGAGRPIFLVGNKVDLLPQDGKGFLRRVTEQLRNSAKESGFATTDIEHVALISAITGFGVEDLITKLHSFWKTQGDVFLVGCTNVGKSSLFNALLQSDYCKSQATDLIQRATVSPWPGTTLNLLKFPILRMSGHRAYLRSQRLLQSGQLQSKENELRKTQLSKTKNPKYATLIGHIGQTFSSKEPLREGGDMFSVKGSANRLGRVNFGVDEKDELYALSKWCCDTPGVVQPEQLLHLLTAEELLLTLSKKLLRPQTFCLHPGSSIFIGGLSRFDYLEGENFARFTVFSSSSLPITICQTDVADELYNEFLGSKFLAVPAGNSERLRFWPGLKTNKEFTVKGVDKNYACADVVLSSSGWISIAGATGLQYHVKAWVPKNCGIYLREPLLPNAVSLRGKRVNISTSINEEFHKYNG</sequence>
<proteinExistence type="predicted"/>
<protein>
    <submittedName>
        <fullName evidence="1">Nitric oxide-associated protein 1</fullName>
    </submittedName>
</protein>
<reference evidence="1" key="1">
    <citation type="submission" date="2022-04" db="EMBL/GenBank/DDBJ databases">
        <title>Chromosome-scale genome assembly of Holotrichia oblita Faldermann.</title>
        <authorList>
            <person name="Rongchong L."/>
        </authorList>
    </citation>
    <scope>NUCLEOTIDE SEQUENCE</scope>
    <source>
        <strain evidence="1">81SQS9</strain>
    </source>
</reference>
<organism evidence="1 2">
    <name type="scientific">Holotrichia oblita</name>
    <name type="common">Chafer beetle</name>
    <dbReference type="NCBI Taxonomy" id="644536"/>
    <lineage>
        <taxon>Eukaryota</taxon>
        <taxon>Metazoa</taxon>
        <taxon>Ecdysozoa</taxon>
        <taxon>Arthropoda</taxon>
        <taxon>Hexapoda</taxon>
        <taxon>Insecta</taxon>
        <taxon>Pterygota</taxon>
        <taxon>Neoptera</taxon>
        <taxon>Endopterygota</taxon>
        <taxon>Coleoptera</taxon>
        <taxon>Polyphaga</taxon>
        <taxon>Scarabaeiformia</taxon>
        <taxon>Scarabaeidae</taxon>
        <taxon>Melolonthinae</taxon>
        <taxon>Holotrichia</taxon>
    </lineage>
</organism>